<protein>
    <recommendedName>
        <fullName evidence="2">site-specific DNA-methyltransferase (cytosine-N(4)-specific)</fullName>
        <ecNumber evidence="2">2.1.1.113</ecNumber>
    </recommendedName>
</protein>
<proteinExistence type="inferred from homology"/>
<gene>
    <name evidence="10" type="ORF">DF168_01602</name>
</gene>
<dbReference type="Gene3D" id="3.40.50.150">
    <property type="entry name" value="Vaccinia Virus protein VP39"/>
    <property type="match status" value="2"/>
</dbReference>
<dbReference type="GO" id="GO:0003677">
    <property type="term" value="F:DNA binding"/>
    <property type="evidence" value="ECO:0007669"/>
    <property type="project" value="UniProtKB-KW"/>
</dbReference>
<dbReference type="GO" id="GO:0008170">
    <property type="term" value="F:N-methyltransferase activity"/>
    <property type="evidence" value="ECO:0007669"/>
    <property type="project" value="InterPro"/>
</dbReference>
<evidence type="ECO:0000256" key="7">
    <source>
        <dbReference type="ARBA" id="ARBA00023125"/>
    </source>
</evidence>
<keyword evidence="3" id="KW-0489">Methyltransferase</keyword>
<evidence type="ECO:0000256" key="3">
    <source>
        <dbReference type="ARBA" id="ARBA00022603"/>
    </source>
</evidence>
<evidence type="ECO:0000256" key="5">
    <source>
        <dbReference type="ARBA" id="ARBA00022691"/>
    </source>
</evidence>
<evidence type="ECO:0000313" key="10">
    <source>
        <dbReference type="EMBL" id="AWT60393.1"/>
    </source>
</evidence>
<dbReference type="InterPro" id="IPR017985">
    <property type="entry name" value="MeTrfase_CN4_CS"/>
</dbReference>
<sequence>MKQDYPRPKEFLEHLGPFPSVPKQGKVLNEEEFHANLTSFRELNKTTTVLKFPGPELDIPMYVNEFWTSRQRMGHSLHEISYRACFKPQLPRFFIERLTRFGDVVYDPFMGRGTTPIEAALMGRKPFGSDINPLGEILVNPRLHPPDLSEIECRLSQIDLESEAIIQRDLSAFYHDKTLKRITNLRSYLAIRRKKGEFDYVDDWIRMVATNRLTGHSPGFFSVYTLPPNQAISIKSQLKINRDHGQIPPDRDVKEIILRKSRSMLRKLDDFQRLQLYNSKKDAILITGTSENTPEIRDESVHLVVTSPPFLDVVSYQKDNWLRFWFNDIDPTTIPIWQIRKAEEWQLKMTKVFHELRRVLVPGGFIAFEVGEVRKGKLLLETLVIPAAINANLEPLLIIINDQRFTKTANCWGVSNLKKGTNTNRIILIQKSIR</sequence>
<dbReference type="KEGG" id="mtar:DF168_01602"/>
<dbReference type="EMBL" id="CP029803">
    <property type="protein sequence ID" value="AWT60393.1"/>
    <property type="molecule type" value="Genomic_DNA"/>
</dbReference>
<dbReference type="InterPro" id="IPR002941">
    <property type="entry name" value="DNA_methylase_N4/N6"/>
</dbReference>
<dbReference type="EC" id="2.1.1.113" evidence="2"/>
<evidence type="ECO:0000256" key="4">
    <source>
        <dbReference type="ARBA" id="ARBA00022679"/>
    </source>
</evidence>
<evidence type="ECO:0000256" key="6">
    <source>
        <dbReference type="ARBA" id="ARBA00022747"/>
    </source>
</evidence>
<comment type="similarity">
    <text evidence="1">Belongs to the N(4)/N(6)-methyltransferase family. N(4) subfamily.</text>
</comment>
<comment type="catalytic activity">
    <reaction evidence="8">
        <text>a 2'-deoxycytidine in DNA + S-adenosyl-L-methionine = an N(4)-methyl-2'-deoxycytidine in DNA + S-adenosyl-L-homocysteine + H(+)</text>
        <dbReference type="Rhea" id="RHEA:16857"/>
        <dbReference type="Rhea" id="RHEA-COMP:11369"/>
        <dbReference type="Rhea" id="RHEA-COMP:13674"/>
        <dbReference type="ChEBI" id="CHEBI:15378"/>
        <dbReference type="ChEBI" id="CHEBI:57856"/>
        <dbReference type="ChEBI" id="CHEBI:59789"/>
        <dbReference type="ChEBI" id="CHEBI:85452"/>
        <dbReference type="ChEBI" id="CHEBI:137933"/>
        <dbReference type="EC" id="2.1.1.113"/>
    </reaction>
</comment>
<dbReference type="GO" id="GO:0032259">
    <property type="term" value="P:methylation"/>
    <property type="evidence" value="ECO:0007669"/>
    <property type="project" value="UniProtKB-KW"/>
</dbReference>
<keyword evidence="4" id="KW-0808">Transferase</keyword>
<name>A0A2Z4ADP5_9BACT</name>
<evidence type="ECO:0000256" key="1">
    <source>
        <dbReference type="ARBA" id="ARBA00010203"/>
    </source>
</evidence>
<dbReference type="Pfam" id="PF01555">
    <property type="entry name" value="N6_N4_Mtase"/>
    <property type="match status" value="1"/>
</dbReference>
<feature type="domain" description="DNA methylase N-4/N-6" evidence="9">
    <location>
        <begin position="64"/>
        <end position="132"/>
    </location>
</feature>
<evidence type="ECO:0000313" key="11">
    <source>
        <dbReference type="Proteomes" id="UP000247465"/>
    </source>
</evidence>
<dbReference type="Proteomes" id="UP000247465">
    <property type="component" value="Chromosome"/>
</dbReference>
<dbReference type="GO" id="GO:0015667">
    <property type="term" value="F:site-specific DNA-methyltransferase (cytosine-N4-specific) activity"/>
    <property type="evidence" value="ECO:0007669"/>
    <property type="project" value="UniProtKB-EC"/>
</dbReference>
<keyword evidence="7" id="KW-0238">DNA-binding</keyword>
<dbReference type="InterPro" id="IPR029063">
    <property type="entry name" value="SAM-dependent_MTases_sf"/>
</dbReference>
<evidence type="ECO:0000259" key="9">
    <source>
        <dbReference type="Pfam" id="PF01555"/>
    </source>
</evidence>
<reference evidence="10 11" key="1">
    <citation type="submission" date="2018-06" db="EMBL/GenBank/DDBJ databases">
        <title>Draft Genome Sequence of a Novel Marine Bacterium Related to the Verrucomicrobia.</title>
        <authorList>
            <person name="Vosseberg J."/>
            <person name="Martijn J."/>
            <person name="Ettema T.J.G."/>
        </authorList>
    </citation>
    <scope>NUCLEOTIDE SEQUENCE [LARGE SCALE GENOMIC DNA]</scope>
    <source>
        <strain evidence="10">TARA_B100001123</strain>
    </source>
</reference>
<dbReference type="PROSITE" id="PS00093">
    <property type="entry name" value="N4_MTASE"/>
    <property type="match status" value="1"/>
</dbReference>
<dbReference type="SUPFAM" id="SSF53335">
    <property type="entry name" value="S-adenosyl-L-methionine-dependent methyltransferases"/>
    <property type="match status" value="2"/>
</dbReference>
<organism evidence="10 11">
    <name type="scientific">Candidatus Moanibacter tarae</name>
    <dbReference type="NCBI Taxonomy" id="2200854"/>
    <lineage>
        <taxon>Bacteria</taxon>
        <taxon>Pseudomonadati</taxon>
        <taxon>Verrucomicrobiota</taxon>
        <taxon>Opitutia</taxon>
        <taxon>Puniceicoccales</taxon>
        <taxon>Puniceicoccales incertae sedis</taxon>
        <taxon>Candidatus Moanibacter</taxon>
    </lineage>
</organism>
<keyword evidence="5" id="KW-0949">S-adenosyl-L-methionine</keyword>
<dbReference type="AlphaFoldDB" id="A0A2Z4ADP5"/>
<dbReference type="REBASE" id="303737">
    <property type="entry name" value="M.Mta1123ORF1602P"/>
</dbReference>
<dbReference type="GO" id="GO:0009307">
    <property type="term" value="P:DNA restriction-modification system"/>
    <property type="evidence" value="ECO:0007669"/>
    <property type="project" value="UniProtKB-KW"/>
</dbReference>
<evidence type="ECO:0000256" key="2">
    <source>
        <dbReference type="ARBA" id="ARBA00012185"/>
    </source>
</evidence>
<keyword evidence="6" id="KW-0680">Restriction system</keyword>
<evidence type="ECO:0000256" key="8">
    <source>
        <dbReference type="ARBA" id="ARBA00049120"/>
    </source>
</evidence>
<accession>A0A2Z4ADP5</accession>